<dbReference type="PROSITE" id="PS51007">
    <property type="entry name" value="CYTC"/>
    <property type="match status" value="1"/>
</dbReference>
<evidence type="ECO:0000313" key="10">
    <source>
        <dbReference type="EMBL" id="NEX22565.1"/>
    </source>
</evidence>
<reference evidence="10 11" key="2">
    <citation type="submission" date="2020-02" db="EMBL/GenBank/DDBJ databases">
        <title>Genome sequences of Thiorhodococcus mannitoliphagus and Thiorhodococcus minor, purple sulfur photosynthetic bacteria in the gammaproteobacterial family, Chromatiaceae.</title>
        <authorList>
            <person name="Aviles F.A."/>
            <person name="Meyer T.E."/>
            <person name="Kyndt J.A."/>
        </authorList>
    </citation>
    <scope>NUCLEOTIDE SEQUENCE [LARGE SCALE GENOMIC DNA]</scope>
    <source>
        <strain evidence="10 11">DSM 18266</strain>
    </source>
</reference>
<dbReference type="InterPro" id="IPR036909">
    <property type="entry name" value="Cyt_c-like_dom_sf"/>
</dbReference>
<evidence type="ECO:0000256" key="7">
    <source>
        <dbReference type="PROSITE-ProRule" id="PRU00433"/>
    </source>
</evidence>
<gene>
    <name evidence="10" type="ORF">G3480_20025</name>
</gene>
<evidence type="ECO:0000313" key="11">
    <source>
        <dbReference type="Proteomes" id="UP000471640"/>
    </source>
</evidence>
<dbReference type="Gene3D" id="1.10.760.10">
    <property type="entry name" value="Cytochrome c-like domain"/>
    <property type="match status" value="2"/>
</dbReference>
<dbReference type="Pfam" id="PF03150">
    <property type="entry name" value="CCP_MauG"/>
    <property type="match status" value="1"/>
</dbReference>
<dbReference type="GO" id="GO:0004130">
    <property type="term" value="F:cytochrome-c peroxidase activity"/>
    <property type="evidence" value="ECO:0007669"/>
    <property type="project" value="TreeGrafter"/>
</dbReference>
<evidence type="ECO:0000256" key="6">
    <source>
        <dbReference type="ARBA" id="ARBA00023004"/>
    </source>
</evidence>
<evidence type="ECO:0000256" key="3">
    <source>
        <dbReference type="ARBA" id="ARBA00022723"/>
    </source>
</evidence>
<dbReference type="GO" id="GO:0030313">
    <property type="term" value="C:cell envelope"/>
    <property type="evidence" value="ECO:0007669"/>
    <property type="project" value="UniProtKB-SubCell"/>
</dbReference>
<dbReference type="GO" id="GO:0020037">
    <property type="term" value="F:heme binding"/>
    <property type="evidence" value="ECO:0007669"/>
    <property type="project" value="InterPro"/>
</dbReference>
<comment type="caution">
    <text evidence="10">The sequence shown here is derived from an EMBL/GenBank/DDBJ whole genome shotgun (WGS) entry which is preliminary data.</text>
</comment>
<name>A0A6P1E4H7_9GAMM</name>
<dbReference type="PANTHER" id="PTHR30600:SF10">
    <property type="entry name" value="BLL6722 PROTEIN"/>
    <property type="match status" value="1"/>
</dbReference>
<evidence type="ECO:0000256" key="8">
    <source>
        <dbReference type="SAM" id="SignalP"/>
    </source>
</evidence>
<keyword evidence="5" id="KW-0560">Oxidoreductase</keyword>
<dbReference type="InterPro" id="IPR004852">
    <property type="entry name" value="Di-haem_cyt_c_peroxidsae"/>
</dbReference>
<keyword evidence="4 8" id="KW-0732">Signal</keyword>
<accession>A0A6P1E4H7</accession>
<feature type="domain" description="Cytochrome c" evidence="9">
    <location>
        <begin position="215"/>
        <end position="399"/>
    </location>
</feature>
<organism evidence="10 11">
    <name type="scientific">Thiorhodococcus mannitoliphagus</name>
    <dbReference type="NCBI Taxonomy" id="329406"/>
    <lineage>
        <taxon>Bacteria</taxon>
        <taxon>Pseudomonadati</taxon>
        <taxon>Pseudomonadota</taxon>
        <taxon>Gammaproteobacteria</taxon>
        <taxon>Chromatiales</taxon>
        <taxon>Chromatiaceae</taxon>
        <taxon>Thiorhodococcus</taxon>
    </lineage>
</organism>
<dbReference type="GO" id="GO:0046872">
    <property type="term" value="F:metal ion binding"/>
    <property type="evidence" value="ECO:0007669"/>
    <property type="project" value="UniProtKB-KW"/>
</dbReference>
<reference evidence="11" key="1">
    <citation type="journal article" date="2020" name="Microbiol. Resour. Announc.">
        <title>Draft Genome Sequences of Thiorhodococcus mannitoliphagus and Thiorhodococcus minor, Purple Sulfur Photosynthetic Bacteria in the Gammaproteobacterial Family Chromatiaceae.</title>
        <authorList>
            <person name="Aviles F.A."/>
            <person name="Meyer T.E."/>
            <person name="Kyndt J.A."/>
        </authorList>
    </citation>
    <scope>NUCLEOTIDE SEQUENCE [LARGE SCALE GENOMIC DNA]</scope>
    <source>
        <strain evidence="11">DSM 18266</strain>
    </source>
</reference>
<dbReference type="GO" id="GO:0009055">
    <property type="term" value="F:electron transfer activity"/>
    <property type="evidence" value="ECO:0007669"/>
    <property type="project" value="InterPro"/>
</dbReference>
<keyword evidence="3 7" id="KW-0479">Metal-binding</keyword>
<dbReference type="SUPFAM" id="SSF46626">
    <property type="entry name" value="Cytochrome c"/>
    <property type="match status" value="2"/>
</dbReference>
<dbReference type="AlphaFoldDB" id="A0A6P1E4H7"/>
<comment type="subcellular location">
    <subcellularLocation>
        <location evidence="1">Cell envelope</location>
    </subcellularLocation>
</comment>
<dbReference type="PANTHER" id="PTHR30600">
    <property type="entry name" value="CYTOCHROME C PEROXIDASE-RELATED"/>
    <property type="match status" value="1"/>
</dbReference>
<feature type="chain" id="PRO_5026862422" evidence="8">
    <location>
        <begin position="25"/>
        <end position="408"/>
    </location>
</feature>
<sequence length="408" mass="44143">MNRITLVAGLSIPLLSLASHQAAAAEDALTALGKRLFFDTTLSEPAGQSCASCHAPAVGWSGPDSAMNASGAVHEGAVRGRFGKRRPPMAAYASFSPPLHIDPEEEHFVGGAFWDGRATGWLLGSPVAEQAQGPFLTPFEQNLPDAAEVTRRICAGRHGQSFRDYFGEGVCSDPVAGFNAAARAIEAFERSAEMNAFSSKYDHYLRDPKRFPLSEQEALGLELFVREDKGNCAACHPHTPGEHGEPPLFTDFTYDNLGVARNPANPWYGMTESNPQGAEWIDPGLGGFLETVPRFAHLAAENLGKYKVPSLRNVDLRPSDGLVKAYMHNGAQKSLEEVVHFYNTRDVKPKCETLATPEPGKNCWPAPEVVANLNTEELGDLGLTPEEEAAIVAFMRTLNDGWTPPEDG</sequence>
<evidence type="ECO:0000256" key="5">
    <source>
        <dbReference type="ARBA" id="ARBA00023002"/>
    </source>
</evidence>
<keyword evidence="11" id="KW-1185">Reference proteome</keyword>
<dbReference type="Proteomes" id="UP000471640">
    <property type="component" value="Unassembled WGS sequence"/>
</dbReference>
<dbReference type="EMBL" id="JAAIJR010000107">
    <property type="protein sequence ID" value="NEX22565.1"/>
    <property type="molecule type" value="Genomic_DNA"/>
</dbReference>
<protein>
    <submittedName>
        <fullName evidence="10">Cytochrome C</fullName>
    </submittedName>
</protein>
<dbReference type="RefSeq" id="WP_164655662.1">
    <property type="nucleotide sequence ID" value="NZ_JAAIJR010000107.1"/>
</dbReference>
<evidence type="ECO:0000256" key="2">
    <source>
        <dbReference type="ARBA" id="ARBA00022617"/>
    </source>
</evidence>
<evidence type="ECO:0000256" key="1">
    <source>
        <dbReference type="ARBA" id="ARBA00004196"/>
    </source>
</evidence>
<dbReference type="InterPro" id="IPR051395">
    <property type="entry name" value="Cytochrome_c_Peroxidase/MauG"/>
</dbReference>
<evidence type="ECO:0000259" key="9">
    <source>
        <dbReference type="PROSITE" id="PS51007"/>
    </source>
</evidence>
<keyword evidence="6 7" id="KW-0408">Iron</keyword>
<keyword evidence="2 7" id="KW-0349">Heme</keyword>
<feature type="signal peptide" evidence="8">
    <location>
        <begin position="1"/>
        <end position="24"/>
    </location>
</feature>
<evidence type="ECO:0000256" key="4">
    <source>
        <dbReference type="ARBA" id="ARBA00022729"/>
    </source>
</evidence>
<proteinExistence type="predicted"/>
<dbReference type="InterPro" id="IPR009056">
    <property type="entry name" value="Cyt_c-like_dom"/>
</dbReference>